<reference evidence="8" key="1">
    <citation type="journal article" date="2021" name="Microb. Physiol.">
        <title>Proteogenomic Insights into the Physiology of Marine, Sulfate-Reducing, Filamentous Desulfonema limicola and Desulfonema magnum.</title>
        <authorList>
            <person name="Schnaars V."/>
            <person name="Wohlbrand L."/>
            <person name="Scheve S."/>
            <person name="Hinrichs C."/>
            <person name="Reinhardt R."/>
            <person name="Rabus R."/>
        </authorList>
    </citation>
    <scope>NUCLEOTIDE SEQUENCE</scope>
    <source>
        <strain evidence="8">5ac10</strain>
    </source>
</reference>
<keyword evidence="4" id="KW-0804">Transcription</keyword>
<dbReference type="Gene3D" id="3.40.50.2300">
    <property type="match status" value="1"/>
</dbReference>
<dbReference type="SUPFAM" id="SSF52172">
    <property type="entry name" value="CheY-like"/>
    <property type="match status" value="1"/>
</dbReference>
<dbReference type="InterPro" id="IPR039420">
    <property type="entry name" value="WalR-like"/>
</dbReference>
<dbReference type="InterPro" id="IPR001789">
    <property type="entry name" value="Sig_transdc_resp-reg_receiver"/>
</dbReference>
<evidence type="ECO:0000256" key="3">
    <source>
        <dbReference type="ARBA" id="ARBA00023125"/>
    </source>
</evidence>
<evidence type="ECO:0000313" key="8">
    <source>
        <dbReference type="EMBL" id="QTA78822.1"/>
    </source>
</evidence>
<dbReference type="KEGG" id="dli:dnl_10620"/>
<evidence type="ECO:0000256" key="2">
    <source>
        <dbReference type="ARBA" id="ARBA00023015"/>
    </source>
</evidence>
<dbReference type="EMBL" id="CP061799">
    <property type="protein sequence ID" value="QTA78822.1"/>
    <property type="molecule type" value="Genomic_DNA"/>
</dbReference>
<feature type="modified residue" description="4-aspartylphosphate" evidence="5">
    <location>
        <position position="57"/>
    </location>
</feature>
<feature type="domain" description="HTH luxR-type" evidence="6">
    <location>
        <begin position="151"/>
        <end position="216"/>
    </location>
</feature>
<dbReference type="GO" id="GO:0000160">
    <property type="term" value="P:phosphorelay signal transduction system"/>
    <property type="evidence" value="ECO:0007669"/>
    <property type="project" value="InterPro"/>
</dbReference>
<dbReference type="InterPro" id="IPR011006">
    <property type="entry name" value="CheY-like_superfamily"/>
</dbReference>
<dbReference type="InterPro" id="IPR016032">
    <property type="entry name" value="Sig_transdc_resp-reg_C-effctor"/>
</dbReference>
<proteinExistence type="predicted"/>
<dbReference type="PROSITE" id="PS50043">
    <property type="entry name" value="HTH_LUXR_2"/>
    <property type="match status" value="1"/>
</dbReference>
<evidence type="ECO:0000259" key="7">
    <source>
        <dbReference type="PROSITE" id="PS50110"/>
    </source>
</evidence>
<dbReference type="PANTHER" id="PTHR43214:SF41">
    <property type="entry name" value="NITRATE_NITRITE RESPONSE REGULATOR PROTEIN NARP"/>
    <property type="match status" value="1"/>
</dbReference>
<dbReference type="Pfam" id="PF00196">
    <property type="entry name" value="GerE"/>
    <property type="match status" value="1"/>
</dbReference>
<dbReference type="SMART" id="SM00421">
    <property type="entry name" value="HTH_LUXR"/>
    <property type="match status" value="1"/>
</dbReference>
<dbReference type="InterPro" id="IPR058245">
    <property type="entry name" value="NreC/VraR/RcsB-like_REC"/>
</dbReference>
<keyword evidence="1 5" id="KW-0597">Phosphoprotein</keyword>
<protein>
    <submittedName>
        <fullName evidence="8">Two component system response regulator, LuxR domain-containing</fullName>
    </submittedName>
</protein>
<dbReference type="PRINTS" id="PR00038">
    <property type="entry name" value="HTHLUXR"/>
</dbReference>
<evidence type="ECO:0000259" key="6">
    <source>
        <dbReference type="PROSITE" id="PS50043"/>
    </source>
</evidence>
<name>A0A975GF25_9BACT</name>
<dbReference type="CDD" id="cd06170">
    <property type="entry name" value="LuxR_C_like"/>
    <property type="match status" value="1"/>
</dbReference>
<dbReference type="AlphaFoldDB" id="A0A975GF25"/>
<dbReference type="SMART" id="SM00448">
    <property type="entry name" value="REC"/>
    <property type="match status" value="1"/>
</dbReference>
<sequence>MKTKKTVLLIDDHPVLRAGIKTTIEDEGSFEVVGEAGTASQGLMLAQKLCPDVAIVDLTLPDKNGIQLTKDIINSVQNTNIMILSVHSKIDYVIKSVKAGAKGYVIKESASECIIKCLKHISQGKQFIDHSLSDQLCELMNGIEIPVNDTDSDRYGTLTGREQEVLRLFAEGHQPKIIAVKLCISLKTVATHKNNIMKKIGVNTVTDMIKYAANIGIIDFDQWKEGLVLG</sequence>
<gene>
    <name evidence="8" type="ORF">dnl_10620</name>
</gene>
<evidence type="ECO:0000313" key="9">
    <source>
        <dbReference type="Proteomes" id="UP000663720"/>
    </source>
</evidence>
<evidence type="ECO:0000256" key="5">
    <source>
        <dbReference type="PROSITE-ProRule" id="PRU00169"/>
    </source>
</evidence>
<dbReference type="SUPFAM" id="SSF46894">
    <property type="entry name" value="C-terminal effector domain of the bipartite response regulators"/>
    <property type="match status" value="1"/>
</dbReference>
<dbReference type="GO" id="GO:0006355">
    <property type="term" value="P:regulation of DNA-templated transcription"/>
    <property type="evidence" value="ECO:0007669"/>
    <property type="project" value="InterPro"/>
</dbReference>
<dbReference type="Pfam" id="PF00072">
    <property type="entry name" value="Response_reg"/>
    <property type="match status" value="1"/>
</dbReference>
<dbReference type="Proteomes" id="UP000663720">
    <property type="component" value="Chromosome"/>
</dbReference>
<keyword evidence="3" id="KW-0238">DNA-binding</keyword>
<organism evidence="8 9">
    <name type="scientific">Desulfonema limicola</name>
    <dbReference type="NCBI Taxonomy" id="45656"/>
    <lineage>
        <taxon>Bacteria</taxon>
        <taxon>Pseudomonadati</taxon>
        <taxon>Thermodesulfobacteriota</taxon>
        <taxon>Desulfobacteria</taxon>
        <taxon>Desulfobacterales</taxon>
        <taxon>Desulfococcaceae</taxon>
        <taxon>Desulfonema</taxon>
    </lineage>
</organism>
<keyword evidence="2" id="KW-0805">Transcription regulation</keyword>
<evidence type="ECO:0000256" key="4">
    <source>
        <dbReference type="ARBA" id="ARBA00023163"/>
    </source>
</evidence>
<dbReference type="PROSITE" id="PS50110">
    <property type="entry name" value="RESPONSE_REGULATORY"/>
    <property type="match status" value="1"/>
</dbReference>
<keyword evidence="9" id="KW-1185">Reference proteome</keyword>
<evidence type="ECO:0000256" key="1">
    <source>
        <dbReference type="ARBA" id="ARBA00022553"/>
    </source>
</evidence>
<dbReference type="GO" id="GO:0003677">
    <property type="term" value="F:DNA binding"/>
    <property type="evidence" value="ECO:0007669"/>
    <property type="project" value="UniProtKB-KW"/>
</dbReference>
<accession>A0A975GF25</accession>
<feature type="domain" description="Response regulatory" evidence="7">
    <location>
        <begin position="6"/>
        <end position="122"/>
    </location>
</feature>
<dbReference type="InterPro" id="IPR000792">
    <property type="entry name" value="Tscrpt_reg_LuxR_C"/>
</dbReference>
<dbReference type="PANTHER" id="PTHR43214">
    <property type="entry name" value="TWO-COMPONENT RESPONSE REGULATOR"/>
    <property type="match status" value="1"/>
</dbReference>
<dbReference type="CDD" id="cd17535">
    <property type="entry name" value="REC_NarL-like"/>
    <property type="match status" value="1"/>
</dbReference>
<dbReference type="RefSeq" id="WP_207690638.1">
    <property type="nucleotide sequence ID" value="NZ_CP061799.1"/>
</dbReference>